<sequence>MAFFGKLGAYVLYEYSYVAADQLGTYVTKCAAGMAVFLAFSQSSVEFLLELHRLTYFSFI</sequence>
<reference evidence="1 2" key="1">
    <citation type="submission" date="2019-11" db="EMBL/GenBank/DDBJ databases">
        <authorList>
            <person name="Brisse S."/>
        </authorList>
    </citation>
    <scope>NUCLEOTIDE SEQUENCE [LARGE SCALE GENOMIC DNA]</scope>
    <source>
        <strain evidence="1">FRC0190</strain>
    </source>
</reference>
<name>A0A6I8MIP5_9CORY</name>
<protein>
    <submittedName>
        <fullName evidence="1">Uncharacterized protein</fullName>
    </submittedName>
</protein>
<dbReference type="Proteomes" id="UP000423525">
    <property type="component" value="Chromosome"/>
</dbReference>
<gene>
    <name evidence="1" type="ORF">FRC0190_02068</name>
</gene>
<accession>A0A6I8MIP5</accession>
<organism evidence="1 2">
    <name type="scientific">Corynebacterium rouxii</name>
    <dbReference type="NCBI Taxonomy" id="2719119"/>
    <lineage>
        <taxon>Bacteria</taxon>
        <taxon>Bacillati</taxon>
        <taxon>Actinomycetota</taxon>
        <taxon>Actinomycetes</taxon>
        <taxon>Mycobacteriales</taxon>
        <taxon>Corynebacteriaceae</taxon>
        <taxon>Corynebacterium</taxon>
    </lineage>
</organism>
<dbReference type="EMBL" id="LR738855">
    <property type="protein sequence ID" value="VZH86134.1"/>
    <property type="molecule type" value="Genomic_DNA"/>
</dbReference>
<evidence type="ECO:0000313" key="2">
    <source>
        <dbReference type="Proteomes" id="UP000423525"/>
    </source>
</evidence>
<proteinExistence type="predicted"/>
<dbReference type="KEGG" id="crf:FRC0190_02068"/>
<evidence type="ECO:0000313" key="1">
    <source>
        <dbReference type="EMBL" id="VZH86134.1"/>
    </source>
</evidence>
<dbReference type="AlphaFoldDB" id="A0A6I8MIP5"/>